<proteinExistence type="predicted"/>
<dbReference type="InterPro" id="IPR010982">
    <property type="entry name" value="Lambda_DNA-bd_dom_sf"/>
</dbReference>
<organism evidence="2">
    <name type="scientific">uncultured crenarchaeote DeepAnt-EC39</name>
    <dbReference type="NCBI Taxonomy" id="247023"/>
    <lineage>
        <taxon>Archaea</taxon>
        <taxon>Thermoproteota</taxon>
        <taxon>environmental samples</taxon>
    </lineage>
</organism>
<dbReference type="SUPFAM" id="SSF47413">
    <property type="entry name" value="lambda repressor-like DNA-binding domains"/>
    <property type="match status" value="1"/>
</dbReference>
<dbReference type="Pfam" id="PF01381">
    <property type="entry name" value="HTH_3"/>
    <property type="match status" value="1"/>
</dbReference>
<dbReference type="GO" id="GO:0003677">
    <property type="term" value="F:DNA binding"/>
    <property type="evidence" value="ECO:0007669"/>
    <property type="project" value="InterPro"/>
</dbReference>
<dbReference type="InterPro" id="IPR001387">
    <property type="entry name" value="Cro/C1-type_HTH"/>
</dbReference>
<feature type="domain" description="HTH cro/C1-type" evidence="1">
    <location>
        <begin position="29"/>
        <end position="60"/>
    </location>
</feature>
<dbReference type="PANTHER" id="PTHR40730">
    <property type="entry name" value="TRANSCRIPTIONAL REGULATOR PROTEIN-LIKE PROTEIN"/>
    <property type="match status" value="1"/>
</dbReference>
<dbReference type="EMBL" id="AY316120">
    <property type="protein sequence ID" value="AAR24480.1"/>
    <property type="molecule type" value="Genomic_DNA"/>
</dbReference>
<protein>
    <submittedName>
        <fullName evidence="2">Hypothetical conserved protein</fullName>
    </submittedName>
</protein>
<reference evidence="2" key="1">
    <citation type="journal article" date="2004" name="Environ. Microbiol.">
        <title>Comparative analysis of a genome fragment of an uncultivated mesopelagic crenarchaeote reveals multiple horizontal gene transfers.</title>
        <authorList>
            <person name="Lopez-Garcia P."/>
            <person name="Brochier C."/>
            <person name="Moreira D."/>
            <person name="Rodriguez-Valera F."/>
        </authorList>
    </citation>
    <scope>NUCLEOTIDE SEQUENCE</scope>
</reference>
<name>Q6W389_9CREN</name>
<evidence type="ECO:0000313" key="2">
    <source>
        <dbReference type="EMBL" id="AAR24480.1"/>
    </source>
</evidence>
<dbReference type="AlphaFoldDB" id="Q6W389"/>
<evidence type="ECO:0000259" key="1">
    <source>
        <dbReference type="Pfam" id="PF01381"/>
    </source>
</evidence>
<accession>Q6W389</accession>
<dbReference type="PANTHER" id="PTHR40730:SF5">
    <property type="entry name" value="HTH CRO_C1-TYPE DOMAIN-CONTAINING PROTEIN"/>
    <property type="match status" value="1"/>
</dbReference>
<sequence length="80" mass="8996">MIIRLIMLLPAEIESKSLIPALRAILAKDLAKKHNIREDQISKMLGVTQAAISNYFRGKPGDPKLIEKLLGRKTGCNYDY</sequence>